<gene>
    <name evidence="2" type="ORF">EWF95_02285</name>
</gene>
<evidence type="ECO:0000256" key="1">
    <source>
        <dbReference type="SAM" id="Phobius"/>
    </source>
</evidence>
<dbReference type="PANTHER" id="PTHR31876">
    <property type="entry name" value="COV-LIKE PROTEIN 1"/>
    <property type="match status" value="1"/>
</dbReference>
<protein>
    <submittedName>
        <fullName evidence="2">DUF502 domain-containing protein</fullName>
    </submittedName>
</protein>
<dbReference type="Pfam" id="PF04367">
    <property type="entry name" value="DUF502"/>
    <property type="match status" value="1"/>
</dbReference>
<sequence length="221" mass="23631">MSEQQLKRKFLTGIAVVIPLAVSAWVLLSLFTFVGGVLSPIGEILSESGVESGTVVIIIQVLSVGLIAILVLAIGTIAQRQVGENIIKTVDAYVTQIPGIGSVYQTTRQMSDLVLDPSEDGAQFREVKLVEFPVENAYTLAFLTSESPPESIATAADRITGAESTAYQTVFLPMAPNPVMGGHLTHVPVSRIEDVDMTVEQAVQYILTTGIVDTDTSVERV</sequence>
<dbReference type="EMBL" id="SESI01000001">
    <property type="protein sequence ID" value="TQQ81783.1"/>
    <property type="molecule type" value="Genomic_DNA"/>
</dbReference>
<keyword evidence="1" id="KW-1133">Transmembrane helix</keyword>
<name>A0A544QQR3_9EURY</name>
<evidence type="ECO:0000313" key="3">
    <source>
        <dbReference type="Proteomes" id="UP000315385"/>
    </source>
</evidence>
<keyword evidence="1" id="KW-0812">Transmembrane</keyword>
<dbReference type="RefSeq" id="WP_142442437.1">
    <property type="nucleotide sequence ID" value="NZ_SESI01000001.1"/>
</dbReference>
<dbReference type="AlphaFoldDB" id="A0A544QQR3"/>
<dbReference type="OrthoDB" id="51558at2157"/>
<keyword evidence="3" id="KW-1185">Reference proteome</keyword>
<feature type="transmembrane region" description="Helical" evidence="1">
    <location>
        <begin position="54"/>
        <end position="78"/>
    </location>
</feature>
<evidence type="ECO:0000313" key="2">
    <source>
        <dbReference type="EMBL" id="TQQ81783.1"/>
    </source>
</evidence>
<keyword evidence="1" id="KW-0472">Membrane</keyword>
<dbReference type="InterPro" id="IPR007462">
    <property type="entry name" value="COV1-like"/>
</dbReference>
<accession>A0A544QQR3</accession>
<proteinExistence type="predicted"/>
<dbReference type="PANTHER" id="PTHR31876:SF26">
    <property type="entry name" value="PROTEIN LIKE COV 2"/>
    <property type="match status" value="1"/>
</dbReference>
<dbReference type="Proteomes" id="UP000315385">
    <property type="component" value="Unassembled WGS sequence"/>
</dbReference>
<feature type="transmembrane region" description="Helical" evidence="1">
    <location>
        <begin position="12"/>
        <end position="34"/>
    </location>
</feature>
<comment type="caution">
    <text evidence="2">The sequence shown here is derived from an EMBL/GenBank/DDBJ whole genome shotgun (WGS) entry which is preliminary data.</text>
</comment>
<organism evidence="2 3">
    <name type="scientific">Halonotius roseus</name>
    <dbReference type="NCBI Taxonomy" id="2511997"/>
    <lineage>
        <taxon>Archaea</taxon>
        <taxon>Methanobacteriati</taxon>
        <taxon>Methanobacteriota</taxon>
        <taxon>Stenosarchaea group</taxon>
        <taxon>Halobacteria</taxon>
        <taxon>Halobacteriales</taxon>
        <taxon>Haloferacaceae</taxon>
        <taxon>Halonotius</taxon>
    </lineage>
</organism>
<reference evidence="2 3" key="1">
    <citation type="submission" date="2019-02" db="EMBL/GenBank/DDBJ databases">
        <title>Halonotius sp. a new haloqrchaeon isolated from saline water.</title>
        <authorList>
            <person name="Duran-Viseras A."/>
            <person name="Sanchez-Porro C."/>
            <person name="Ventosa A."/>
        </authorList>
    </citation>
    <scope>NUCLEOTIDE SEQUENCE [LARGE SCALE GENOMIC DNA]</scope>
    <source>
        <strain evidence="2 3">F9-27</strain>
    </source>
</reference>